<feature type="region of interest" description="Disordered" evidence="1">
    <location>
        <begin position="129"/>
        <end position="166"/>
    </location>
</feature>
<keyword evidence="3" id="KW-1185">Reference proteome</keyword>
<evidence type="ECO:0000256" key="1">
    <source>
        <dbReference type="SAM" id="MobiDB-lite"/>
    </source>
</evidence>
<evidence type="ECO:0000313" key="3">
    <source>
        <dbReference type="Proteomes" id="UP000886595"/>
    </source>
</evidence>
<proteinExistence type="predicted"/>
<gene>
    <name evidence="2" type="ORF">Bca52824_023716</name>
</gene>
<dbReference type="AlphaFoldDB" id="A0A8X8ASX6"/>
<accession>A0A8X8ASX6</accession>
<feature type="compositionally biased region" description="Acidic residues" evidence="1">
    <location>
        <begin position="133"/>
        <end position="147"/>
    </location>
</feature>
<reference evidence="2 3" key="1">
    <citation type="submission" date="2020-02" db="EMBL/GenBank/DDBJ databases">
        <authorList>
            <person name="Ma Q."/>
            <person name="Huang Y."/>
            <person name="Song X."/>
            <person name="Pei D."/>
        </authorList>
    </citation>
    <scope>NUCLEOTIDE SEQUENCE [LARGE SCALE GENOMIC DNA]</scope>
    <source>
        <strain evidence="2">Sxm20200214</strain>
        <tissue evidence="2">Leaf</tissue>
    </source>
</reference>
<organism evidence="2 3">
    <name type="scientific">Brassica carinata</name>
    <name type="common">Ethiopian mustard</name>
    <name type="synonym">Abyssinian cabbage</name>
    <dbReference type="NCBI Taxonomy" id="52824"/>
    <lineage>
        <taxon>Eukaryota</taxon>
        <taxon>Viridiplantae</taxon>
        <taxon>Streptophyta</taxon>
        <taxon>Embryophyta</taxon>
        <taxon>Tracheophyta</taxon>
        <taxon>Spermatophyta</taxon>
        <taxon>Magnoliopsida</taxon>
        <taxon>eudicotyledons</taxon>
        <taxon>Gunneridae</taxon>
        <taxon>Pentapetalae</taxon>
        <taxon>rosids</taxon>
        <taxon>malvids</taxon>
        <taxon>Brassicales</taxon>
        <taxon>Brassicaceae</taxon>
        <taxon>Brassiceae</taxon>
        <taxon>Brassica</taxon>
    </lineage>
</organism>
<dbReference type="EMBL" id="JAAMPC010000005">
    <property type="protein sequence ID" value="KAG2312159.1"/>
    <property type="molecule type" value="Genomic_DNA"/>
</dbReference>
<comment type="caution">
    <text evidence="2">The sequence shown here is derived from an EMBL/GenBank/DDBJ whole genome shotgun (WGS) entry which is preliminary data.</text>
</comment>
<evidence type="ECO:0000313" key="2">
    <source>
        <dbReference type="EMBL" id="KAG2312159.1"/>
    </source>
</evidence>
<protein>
    <submittedName>
        <fullName evidence="2">Uncharacterized protein</fullName>
    </submittedName>
</protein>
<dbReference type="Proteomes" id="UP000886595">
    <property type="component" value="Unassembled WGS sequence"/>
</dbReference>
<name>A0A8X8ASX6_BRACI</name>
<sequence length="166" mass="18661">MVIFCQEDLLRKAAFLKSFTVDGFGDAGLRVFGYALDSSFRKSRIANFKTKEVERALPIRQEVEARTQQAELHARALVRAKREEGGWSQPRWRDGRNRLLLSFNVSKMLRSLLAIPRVPALKKESRDYGSLEVSEDTVEAGADENTEGGEKAQGVNEEVTSLQCGR</sequence>